<feature type="coiled-coil region" evidence="5">
    <location>
        <begin position="426"/>
        <end position="480"/>
    </location>
</feature>
<dbReference type="AlphaFoldDB" id="A0A5C3PX27"/>
<evidence type="ECO:0000256" key="3">
    <source>
        <dbReference type="ARBA" id="ARBA00022833"/>
    </source>
</evidence>
<organism evidence="7 8">
    <name type="scientific">Polyporus arcularius HHB13444</name>
    <dbReference type="NCBI Taxonomy" id="1314778"/>
    <lineage>
        <taxon>Eukaryota</taxon>
        <taxon>Fungi</taxon>
        <taxon>Dikarya</taxon>
        <taxon>Basidiomycota</taxon>
        <taxon>Agaricomycotina</taxon>
        <taxon>Agaricomycetes</taxon>
        <taxon>Polyporales</taxon>
        <taxon>Polyporaceae</taxon>
        <taxon>Polyporus</taxon>
    </lineage>
</organism>
<evidence type="ECO:0000313" key="8">
    <source>
        <dbReference type="Proteomes" id="UP000308197"/>
    </source>
</evidence>
<dbReference type="GO" id="GO:0008270">
    <property type="term" value="F:zinc ion binding"/>
    <property type="evidence" value="ECO:0007669"/>
    <property type="project" value="UniProtKB-KW"/>
</dbReference>
<dbReference type="PROSITE" id="PS50865">
    <property type="entry name" value="ZF_MYND_2"/>
    <property type="match status" value="1"/>
</dbReference>
<evidence type="ECO:0000256" key="5">
    <source>
        <dbReference type="SAM" id="Coils"/>
    </source>
</evidence>
<dbReference type="PROSITE" id="PS01360">
    <property type="entry name" value="ZF_MYND_1"/>
    <property type="match status" value="1"/>
</dbReference>
<keyword evidence="3" id="KW-0862">Zinc</keyword>
<accession>A0A5C3PX27</accession>
<proteinExistence type="predicted"/>
<keyword evidence="1" id="KW-0479">Metal-binding</keyword>
<dbReference type="EMBL" id="ML210973">
    <property type="protein sequence ID" value="TFK94051.1"/>
    <property type="molecule type" value="Genomic_DNA"/>
</dbReference>
<dbReference type="InterPro" id="IPR002893">
    <property type="entry name" value="Znf_MYND"/>
</dbReference>
<keyword evidence="2 4" id="KW-0863">Zinc-finger</keyword>
<dbReference type="Proteomes" id="UP000308197">
    <property type="component" value="Unassembled WGS sequence"/>
</dbReference>
<dbReference type="SUPFAM" id="SSF144232">
    <property type="entry name" value="HIT/MYND zinc finger-like"/>
    <property type="match status" value="1"/>
</dbReference>
<dbReference type="STRING" id="1314778.A0A5C3PX27"/>
<sequence>MSRLNSEEGNANPFVRRLKTLAAEVGAFERSARSRRQQQTYKRAVSRQCSFCGARDAGSMRTCSLCRSVHYCDRQCQVAHYKAGHKENCTNFVQPPLTSAFCTEPVGESAYARETVFGHGHMNGVGCWMSAVGVPDASQLLSFDFAWPLNRPENDTDPDDLQKQFRKRLGLKCDLTTDRLLTLQVLVQNRRKDKKPILVLGAQWRAISRTESSVLELLMKKLPDDPENDIHVFMDALDQERAVLRIANDPWDHTPRVVVANFNGIDLRKHTAHPPGVIDAQRGVVVLEPGQYAVIHAQFLIGDGSTATSPWKAMTCLESLYLPCVSPWDGHSAETHDREYEYDPAAVCDESRAGGVHFNIDTEALDDFYRDWDCDGGITFLATHFGRSYAASWHRKVKEMAELKEILRVWDEKGPSKRTEMLLPVCKAFQERALDLKRVSDELNEERRMHGDSASLREKLEEIKRQCETIEEATRILKAEALSIERMGQFPRDLRSTSSRTAVVVPNRRHIGPAMN</sequence>
<gene>
    <name evidence="7" type="ORF">K466DRAFT_536787</name>
</gene>
<reference evidence="7 8" key="1">
    <citation type="journal article" date="2019" name="Nat. Ecol. Evol.">
        <title>Megaphylogeny resolves global patterns of mushroom evolution.</title>
        <authorList>
            <person name="Varga T."/>
            <person name="Krizsan K."/>
            <person name="Foldi C."/>
            <person name="Dima B."/>
            <person name="Sanchez-Garcia M."/>
            <person name="Sanchez-Ramirez S."/>
            <person name="Szollosi G.J."/>
            <person name="Szarkandi J.G."/>
            <person name="Papp V."/>
            <person name="Albert L."/>
            <person name="Andreopoulos W."/>
            <person name="Angelini C."/>
            <person name="Antonin V."/>
            <person name="Barry K.W."/>
            <person name="Bougher N.L."/>
            <person name="Buchanan P."/>
            <person name="Buyck B."/>
            <person name="Bense V."/>
            <person name="Catcheside P."/>
            <person name="Chovatia M."/>
            <person name="Cooper J."/>
            <person name="Damon W."/>
            <person name="Desjardin D."/>
            <person name="Finy P."/>
            <person name="Geml J."/>
            <person name="Haridas S."/>
            <person name="Hughes K."/>
            <person name="Justo A."/>
            <person name="Karasinski D."/>
            <person name="Kautmanova I."/>
            <person name="Kiss B."/>
            <person name="Kocsube S."/>
            <person name="Kotiranta H."/>
            <person name="LaButti K.M."/>
            <person name="Lechner B.E."/>
            <person name="Liimatainen K."/>
            <person name="Lipzen A."/>
            <person name="Lukacs Z."/>
            <person name="Mihaltcheva S."/>
            <person name="Morgado L.N."/>
            <person name="Niskanen T."/>
            <person name="Noordeloos M.E."/>
            <person name="Ohm R.A."/>
            <person name="Ortiz-Santana B."/>
            <person name="Ovrebo C."/>
            <person name="Racz N."/>
            <person name="Riley R."/>
            <person name="Savchenko A."/>
            <person name="Shiryaev A."/>
            <person name="Soop K."/>
            <person name="Spirin V."/>
            <person name="Szebenyi C."/>
            <person name="Tomsovsky M."/>
            <person name="Tulloss R.E."/>
            <person name="Uehling J."/>
            <person name="Grigoriev I.V."/>
            <person name="Vagvolgyi C."/>
            <person name="Papp T."/>
            <person name="Martin F.M."/>
            <person name="Miettinen O."/>
            <person name="Hibbett D.S."/>
            <person name="Nagy L.G."/>
        </authorList>
    </citation>
    <scope>NUCLEOTIDE SEQUENCE [LARGE SCALE GENOMIC DNA]</scope>
    <source>
        <strain evidence="7 8">HHB13444</strain>
    </source>
</reference>
<evidence type="ECO:0000313" key="7">
    <source>
        <dbReference type="EMBL" id="TFK94051.1"/>
    </source>
</evidence>
<protein>
    <recommendedName>
        <fullName evidence="6">MYND-type domain-containing protein</fullName>
    </recommendedName>
</protein>
<dbReference type="Gene3D" id="6.10.140.2220">
    <property type="match status" value="1"/>
</dbReference>
<dbReference type="Pfam" id="PF01753">
    <property type="entry name" value="zf-MYND"/>
    <property type="match status" value="1"/>
</dbReference>
<feature type="domain" description="MYND-type" evidence="6">
    <location>
        <begin position="49"/>
        <end position="89"/>
    </location>
</feature>
<evidence type="ECO:0000259" key="6">
    <source>
        <dbReference type="PROSITE" id="PS50865"/>
    </source>
</evidence>
<keyword evidence="8" id="KW-1185">Reference proteome</keyword>
<dbReference type="InParanoid" id="A0A5C3PX27"/>
<name>A0A5C3PX27_9APHY</name>
<evidence type="ECO:0000256" key="4">
    <source>
        <dbReference type="PROSITE-ProRule" id="PRU00134"/>
    </source>
</evidence>
<evidence type="ECO:0000256" key="2">
    <source>
        <dbReference type="ARBA" id="ARBA00022771"/>
    </source>
</evidence>
<keyword evidence="5" id="KW-0175">Coiled coil</keyword>
<evidence type="ECO:0000256" key="1">
    <source>
        <dbReference type="ARBA" id="ARBA00022723"/>
    </source>
</evidence>